<dbReference type="Proteomes" id="UP000572680">
    <property type="component" value="Unassembled WGS sequence"/>
</dbReference>
<comment type="caution">
    <text evidence="2">The sequence shown here is derived from an EMBL/GenBank/DDBJ whole genome shotgun (WGS) entry which is preliminary data.</text>
</comment>
<evidence type="ECO:0000313" key="3">
    <source>
        <dbReference type="Proteomes" id="UP000572680"/>
    </source>
</evidence>
<proteinExistence type="predicted"/>
<organism evidence="2 3">
    <name type="scientific">Actinomadura namibiensis</name>
    <dbReference type="NCBI Taxonomy" id="182080"/>
    <lineage>
        <taxon>Bacteria</taxon>
        <taxon>Bacillati</taxon>
        <taxon>Actinomycetota</taxon>
        <taxon>Actinomycetes</taxon>
        <taxon>Streptosporangiales</taxon>
        <taxon>Thermomonosporaceae</taxon>
        <taxon>Actinomadura</taxon>
    </lineage>
</organism>
<feature type="region of interest" description="Disordered" evidence="1">
    <location>
        <begin position="114"/>
        <end position="160"/>
    </location>
</feature>
<feature type="compositionally biased region" description="Basic residues" evidence="1">
    <location>
        <begin position="124"/>
        <end position="136"/>
    </location>
</feature>
<keyword evidence="3" id="KW-1185">Reference proteome</keyword>
<name>A0A7W3QNL9_ACTNM</name>
<dbReference type="RefSeq" id="WP_182845861.1">
    <property type="nucleotide sequence ID" value="NZ_BAAALP010000056.1"/>
</dbReference>
<protein>
    <submittedName>
        <fullName evidence="2">Uncharacterized protein</fullName>
    </submittedName>
</protein>
<feature type="compositionally biased region" description="Basic and acidic residues" evidence="1">
    <location>
        <begin position="150"/>
        <end position="160"/>
    </location>
</feature>
<gene>
    <name evidence="2" type="ORF">HNR61_005349</name>
</gene>
<evidence type="ECO:0000256" key="1">
    <source>
        <dbReference type="SAM" id="MobiDB-lite"/>
    </source>
</evidence>
<sequence length="160" mass="17405">MLRQGRRGRRGAGRDLALASISIRLGGRGPLVLPKAIAPEPIAVTPLRLEDAHRHLGGRGVHMTHDHDLTLERTVDEASIRLVSADDGVVLEIAAGWRPRPGGWFYSEEREEGVWVSGDPGGRRAGRGPRRRRALPARRGPGRFGPGPRGTEREAGTAQR</sequence>
<reference evidence="2 3" key="1">
    <citation type="submission" date="2020-08" db="EMBL/GenBank/DDBJ databases">
        <title>Genomic Encyclopedia of Type Strains, Phase IV (KMG-IV): sequencing the most valuable type-strain genomes for metagenomic binning, comparative biology and taxonomic classification.</title>
        <authorList>
            <person name="Goeker M."/>
        </authorList>
    </citation>
    <scope>NUCLEOTIDE SEQUENCE [LARGE SCALE GENOMIC DNA]</scope>
    <source>
        <strain evidence="2 3">DSM 44197</strain>
    </source>
</reference>
<evidence type="ECO:0000313" key="2">
    <source>
        <dbReference type="EMBL" id="MBA8953696.1"/>
    </source>
</evidence>
<dbReference type="AlphaFoldDB" id="A0A7W3QNL9"/>
<accession>A0A7W3QNL9</accession>
<dbReference type="EMBL" id="JACJIA010000007">
    <property type="protein sequence ID" value="MBA8953696.1"/>
    <property type="molecule type" value="Genomic_DNA"/>
</dbReference>